<keyword evidence="1" id="KW-1185">Reference proteome</keyword>
<reference evidence="2" key="1">
    <citation type="submission" date="2025-08" db="UniProtKB">
        <authorList>
            <consortium name="RefSeq"/>
        </authorList>
    </citation>
    <scope>IDENTIFICATION</scope>
</reference>
<dbReference type="RefSeq" id="XP_036356016.1">
    <property type="nucleotide sequence ID" value="XM_036500123.1"/>
</dbReference>
<dbReference type="Proteomes" id="UP000515154">
    <property type="component" value="Unplaced"/>
</dbReference>
<proteinExistence type="predicted"/>
<evidence type="ECO:0000313" key="1">
    <source>
        <dbReference type="Proteomes" id="UP000515154"/>
    </source>
</evidence>
<name>A0A7E6EK75_9MOLL</name>
<sequence>MDECRNDFCPNFFRHPLLDFWIYLPIDEVKLVISKNQTNVVTMIFNGRNTTIESWFSHKNMKSSPWNDLASATGIEFSIKGHKFNRRFYITIHDNCDGDRGWLTINEGPLDCQYENSEYYPLIRYSDTKSKVVWNNGYALADSMAIFIRLRQQN</sequence>
<evidence type="ECO:0000313" key="2">
    <source>
        <dbReference type="RefSeq" id="XP_036356016.1"/>
    </source>
</evidence>
<organism evidence="1 2">
    <name type="scientific">Octopus sinensis</name>
    <name type="common">East Asian common octopus</name>
    <dbReference type="NCBI Taxonomy" id="2607531"/>
    <lineage>
        <taxon>Eukaryota</taxon>
        <taxon>Metazoa</taxon>
        <taxon>Spiralia</taxon>
        <taxon>Lophotrochozoa</taxon>
        <taxon>Mollusca</taxon>
        <taxon>Cephalopoda</taxon>
        <taxon>Coleoidea</taxon>
        <taxon>Octopodiformes</taxon>
        <taxon>Octopoda</taxon>
        <taxon>Incirrata</taxon>
        <taxon>Octopodidae</taxon>
        <taxon>Octopus</taxon>
    </lineage>
</organism>
<protein>
    <submittedName>
        <fullName evidence="2">Uncharacterized protein LOC118761921</fullName>
    </submittedName>
</protein>
<dbReference type="AlphaFoldDB" id="A0A7E6EK75"/>
<gene>
    <name evidence="2" type="primary">LOC118761921</name>
</gene>
<dbReference type="KEGG" id="osn:118761921"/>
<accession>A0A7E6EK75</accession>